<dbReference type="InterPro" id="IPR050196">
    <property type="entry name" value="Cytochrome_P450_Monoox"/>
</dbReference>
<reference evidence="2 3" key="1">
    <citation type="submission" date="2024-02" db="EMBL/GenBank/DDBJ databases">
        <title>De novo assembly and annotation of 12 fungi associated with fruit tree decline syndrome in Ontario, Canada.</title>
        <authorList>
            <person name="Sulman M."/>
            <person name="Ellouze W."/>
            <person name="Ilyukhin E."/>
        </authorList>
    </citation>
    <scope>NUCLEOTIDE SEQUENCE [LARGE SCALE GENOMIC DNA]</scope>
    <source>
        <strain evidence="2 3">M42-189</strain>
    </source>
</reference>
<dbReference type="InterPro" id="IPR001128">
    <property type="entry name" value="Cyt_P450"/>
</dbReference>
<evidence type="ECO:0000256" key="1">
    <source>
        <dbReference type="ARBA" id="ARBA00010617"/>
    </source>
</evidence>
<dbReference type="PANTHER" id="PTHR24291:SF167">
    <property type="entry name" value="CYTOCHROME P450 MONOOXYGENASE GLIC"/>
    <property type="match status" value="1"/>
</dbReference>
<evidence type="ECO:0008006" key="4">
    <source>
        <dbReference type="Google" id="ProtNLM"/>
    </source>
</evidence>
<dbReference type="PANTHER" id="PTHR24291">
    <property type="entry name" value="CYTOCHROME P450 FAMILY 4"/>
    <property type="match status" value="1"/>
</dbReference>
<dbReference type="InterPro" id="IPR036396">
    <property type="entry name" value="Cyt_P450_sf"/>
</dbReference>
<proteinExistence type="inferred from homology"/>
<protein>
    <recommendedName>
        <fullName evidence="4">Cytochrome P450</fullName>
    </recommendedName>
</protein>
<dbReference type="PRINTS" id="PR00463">
    <property type="entry name" value="EP450I"/>
</dbReference>
<comment type="similarity">
    <text evidence="1">Belongs to the cytochrome P450 family.</text>
</comment>
<evidence type="ECO:0000313" key="2">
    <source>
        <dbReference type="EMBL" id="KAL1599502.1"/>
    </source>
</evidence>
<dbReference type="Proteomes" id="UP001521785">
    <property type="component" value="Unassembled WGS sequence"/>
</dbReference>
<dbReference type="Pfam" id="PF00067">
    <property type="entry name" value="p450"/>
    <property type="match status" value="1"/>
</dbReference>
<comment type="caution">
    <text evidence="2">The sequence shown here is derived from an EMBL/GenBank/DDBJ whole genome shotgun (WGS) entry which is preliminary data.</text>
</comment>
<organism evidence="2 3">
    <name type="scientific">Paraconiothyrium brasiliense</name>
    <dbReference type="NCBI Taxonomy" id="300254"/>
    <lineage>
        <taxon>Eukaryota</taxon>
        <taxon>Fungi</taxon>
        <taxon>Dikarya</taxon>
        <taxon>Ascomycota</taxon>
        <taxon>Pezizomycotina</taxon>
        <taxon>Dothideomycetes</taxon>
        <taxon>Pleosporomycetidae</taxon>
        <taxon>Pleosporales</taxon>
        <taxon>Massarineae</taxon>
        <taxon>Didymosphaeriaceae</taxon>
        <taxon>Paraconiothyrium</taxon>
    </lineage>
</organism>
<gene>
    <name evidence="2" type="ORF">SLS60_007305</name>
</gene>
<name>A0ABR3R677_9PLEO</name>
<keyword evidence="3" id="KW-1185">Reference proteome</keyword>
<accession>A0ABR3R677</accession>
<sequence length="413" mass="47008">MICPEQFYLRNIDPIRDTAGRTITGPGWLCPNGHMTVKFTQGELCSRNWRQFGSVYRIWAGTTPEIRIITTPEHVKHFYSDSNAHLKSHASNGGWLFDEILGSCMGLVNGTRWKAMRTAFEDTFCFRETESSYAAVFKFASEYLKDLAKDGVECVTIDPFQQLKRYPLFCAASKIYGDMTVAEKQTLWDLGVNHTELMRYVLAGGRYRYKSMRFTATGVTRQIQRFSERWMNFNRTMYETRASSRSEQPLIVSIWEGASQGRFTHREVLHTLTEVLFANLDVTSHALSWLIVLLAESPGVQSEVRSESRSVVDESALLGAHALRKDTLLGMALLESLRLKPFTAFSIPEASGEDKFFNKYRVPKNTSVIIDTAAINIKNPFWGEDRECFLPGRFRKIEKSEVSVGSGCEKTRS</sequence>
<evidence type="ECO:0000313" key="3">
    <source>
        <dbReference type="Proteomes" id="UP001521785"/>
    </source>
</evidence>
<dbReference type="SUPFAM" id="SSF48264">
    <property type="entry name" value="Cytochrome P450"/>
    <property type="match status" value="1"/>
</dbReference>
<dbReference type="InterPro" id="IPR002401">
    <property type="entry name" value="Cyt_P450_E_grp-I"/>
</dbReference>
<dbReference type="EMBL" id="JAKJXO020000010">
    <property type="protein sequence ID" value="KAL1599502.1"/>
    <property type="molecule type" value="Genomic_DNA"/>
</dbReference>
<dbReference type="Gene3D" id="1.10.630.10">
    <property type="entry name" value="Cytochrome P450"/>
    <property type="match status" value="1"/>
</dbReference>